<dbReference type="RefSeq" id="WP_131981412.1">
    <property type="nucleotide sequence ID" value="NZ_SMKL01000015.1"/>
</dbReference>
<feature type="domain" description="HTH tetR-type" evidence="5">
    <location>
        <begin position="12"/>
        <end position="72"/>
    </location>
</feature>
<evidence type="ECO:0000259" key="5">
    <source>
        <dbReference type="PROSITE" id="PS50977"/>
    </source>
</evidence>
<dbReference type="SUPFAM" id="SSF46689">
    <property type="entry name" value="Homeodomain-like"/>
    <property type="match status" value="1"/>
</dbReference>
<evidence type="ECO:0000313" key="6">
    <source>
        <dbReference type="EMBL" id="TDC52415.1"/>
    </source>
</evidence>
<evidence type="ECO:0000256" key="4">
    <source>
        <dbReference type="PROSITE-ProRule" id="PRU00335"/>
    </source>
</evidence>
<sequence length="201" mass="21334">MAEPTRPRYHHGDLRNALLAAGARLAEEGGPDAVGVRAASRIVGVSPTAAYRHFENAEYLLAGVKDRAFQALDEAMRERVAAVQDPGDRLEALGRAYVDFALREPGLFRVAFCEKGALPFDDLPAPLALVARVMDELVAAGRLPAQRRPMAEIAAWAAVHGIARLALDGPLATVASETYGAAVDRVIDVTLRGLTGEGIAS</sequence>
<dbReference type="InterPro" id="IPR009057">
    <property type="entry name" value="Homeodomain-like_sf"/>
</dbReference>
<dbReference type="Proteomes" id="UP000295621">
    <property type="component" value="Unassembled WGS sequence"/>
</dbReference>
<keyword evidence="1" id="KW-0805">Transcription regulation</keyword>
<gene>
    <name evidence="6" type="ORF">E1212_08845</name>
</gene>
<evidence type="ECO:0000313" key="7">
    <source>
        <dbReference type="Proteomes" id="UP000295621"/>
    </source>
</evidence>
<feature type="DNA-binding region" description="H-T-H motif" evidence="4">
    <location>
        <begin position="35"/>
        <end position="54"/>
    </location>
</feature>
<accession>A0A4V2XXA3</accession>
<reference evidence="6 7" key="1">
    <citation type="submission" date="2019-02" db="EMBL/GenBank/DDBJ databases">
        <title>Draft genome sequences of novel Actinobacteria.</title>
        <authorList>
            <person name="Sahin N."/>
            <person name="Ay H."/>
            <person name="Saygin H."/>
        </authorList>
    </citation>
    <scope>NUCLEOTIDE SEQUENCE [LARGE SCALE GENOMIC DNA]</scope>
    <source>
        <strain evidence="6 7">KC603</strain>
    </source>
</reference>
<dbReference type="InterPro" id="IPR025996">
    <property type="entry name" value="MT1864/Rv1816-like_C"/>
</dbReference>
<dbReference type="EMBL" id="SMKL01000015">
    <property type="protein sequence ID" value="TDC52415.1"/>
    <property type="molecule type" value="Genomic_DNA"/>
</dbReference>
<keyword evidence="7" id="KW-1185">Reference proteome</keyword>
<dbReference type="PANTHER" id="PTHR30055:SF234">
    <property type="entry name" value="HTH-TYPE TRANSCRIPTIONAL REGULATOR BETI"/>
    <property type="match status" value="1"/>
</dbReference>
<evidence type="ECO:0000256" key="1">
    <source>
        <dbReference type="ARBA" id="ARBA00023015"/>
    </source>
</evidence>
<dbReference type="SUPFAM" id="SSF48498">
    <property type="entry name" value="Tetracyclin repressor-like, C-terminal domain"/>
    <property type="match status" value="1"/>
</dbReference>
<dbReference type="GO" id="GO:0003700">
    <property type="term" value="F:DNA-binding transcription factor activity"/>
    <property type="evidence" value="ECO:0007669"/>
    <property type="project" value="TreeGrafter"/>
</dbReference>
<protein>
    <submittedName>
        <fullName evidence="6">WHG domain-containing protein</fullName>
    </submittedName>
</protein>
<proteinExistence type="predicted"/>
<organism evidence="6 7">
    <name type="scientific">Jiangella ureilytica</name>
    <dbReference type="NCBI Taxonomy" id="2530374"/>
    <lineage>
        <taxon>Bacteria</taxon>
        <taxon>Bacillati</taxon>
        <taxon>Actinomycetota</taxon>
        <taxon>Actinomycetes</taxon>
        <taxon>Jiangellales</taxon>
        <taxon>Jiangellaceae</taxon>
        <taxon>Jiangella</taxon>
    </lineage>
</organism>
<dbReference type="Pfam" id="PF13305">
    <property type="entry name" value="TetR_C_33"/>
    <property type="match status" value="1"/>
</dbReference>
<evidence type="ECO:0000256" key="3">
    <source>
        <dbReference type="ARBA" id="ARBA00023163"/>
    </source>
</evidence>
<name>A0A4V2XXA3_9ACTN</name>
<keyword evidence="3" id="KW-0804">Transcription</keyword>
<dbReference type="GO" id="GO:0000976">
    <property type="term" value="F:transcription cis-regulatory region binding"/>
    <property type="evidence" value="ECO:0007669"/>
    <property type="project" value="TreeGrafter"/>
</dbReference>
<keyword evidence="2 4" id="KW-0238">DNA-binding</keyword>
<comment type="caution">
    <text evidence="6">The sequence shown here is derived from an EMBL/GenBank/DDBJ whole genome shotgun (WGS) entry which is preliminary data.</text>
</comment>
<dbReference type="InterPro" id="IPR036271">
    <property type="entry name" value="Tet_transcr_reg_TetR-rel_C_sf"/>
</dbReference>
<dbReference type="Pfam" id="PF00440">
    <property type="entry name" value="TetR_N"/>
    <property type="match status" value="1"/>
</dbReference>
<dbReference type="Gene3D" id="1.10.357.10">
    <property type="entry name" value="Tetracycline Repressor, domain 2"/>
    <property type="match status" value="1"/>
</dbReference>
<dbReference type="InterPro" id="IPR001647">
    <property type="entry name" value="HTH_TetR"/>
</dbReference>
<dbReference type="PANTHER" id="PTHR30055">
    <property type="entry name" value="HTH-TYPE TRANSCRIPTIONAL REGULATOR RUTR"/>
    <property type="match status" value="1"/>
</dbReference>
<evidence type="ECO:0000256" key="2">
    <source>
        <dbReference type="ARBA" id="ARBA00023125"/>
    </source>
</evidence>
<dbReference type="PROSITE" id="PS50977">
    <property type="entry name" value="HTH_TETR_2"/>
    <property type="match status" value="1"/>
</dbReference>
<dbReference type="InterPro" id="IPR050109">
    <property type="entry name" value="HTH-type_TetR-like_transc_reg"/>
</dbReference>
<dbReference type="OrthoDB" id="3173376at2"/>
<dbReference type="AlphaFoldDB" id="A0A4V2XXA3"/>